<evidence type="ECO:0000313" key="4">
    <source>
        <dbReference type="Proteomes" id="UP000078062"/>
    </source>
</evidence>
<dbReference type="PATRIC" id="fig|210.2441.peg.1132"/>
<dbReference type="InterPro" id="IPR050791">
    <property type="entry name" value="Aldo-Keto_reductase"/>
</dbReference>
<dbReference type="InterPro" id="IPR023210">
    <property type="entry name" value="NADP_OxRdtase_dom"/>
</dbReference>
<evidence type="ECO:0000256" key="1">
    <source>
        <dbReference type="ARBA" id="ARBA00023002"/>
    </source>
</evidence>
<organism evidence="3 4">
    <name type="scientific">Helicobacter pylori</name>
    <name type="common">Campylobacter pylori</name>
    <dbReference type="NCBI Taxonomy" id="210"/>
    <lineage>
        <taxon>Bacteria</taxon>
        <taxon>Pseudomonadati</taxon>
        <taxon>Campylobacterota</taxon>
        <taxon>Epsilonproteobacteria</taxon>
        <taxon>Campylobacterales</taxon>
        <taxon>Helicobacteraceae</taxon>
        <taxon>Helicobacter</taxon>
    </lineage>
</organism>
<dbReference type="Pfam" id="PF00248">
    <property type="entry name" value="Aldo_ket_red"/>
    <property type="match status" value="1"/>
</dbReference>
<sequence length="329" mass="37045">MQQRHLGPLKVSALALGCMGMTYGYGEVHDKKQMVKLIHKALELGINFFDTAEAYGEDNEELLGEAIKPFRDKVVVASKFGIYYANPNDKYATMFLDSSPSRIKSAIEGSLKRLKVECIDLYYQHRVDTNTPIEEVAEVMQALIKEGKIKAWGMSEAGLSSIQKAHQICPLSALQSEYSLWWREPEKEILGFLEKEKIGFVAFSPLGKGFLGAKFEKNATFASEDFRSVSPRFNQENLAKNYALVELIQDHAHAKGVTPAQLALSWILHTQKIIVPLFGTTKESRLIENVGALQVSWSQKELEVFQKELAAIKIEGARYPERINKMVDQ</sequence>
<gene>
    <name evidence="3" type="ORF">AA977_05515</name>
</gene>
<dbReference type="InterPro" id="IPR036812">
    <property type="entry name" value="NAD(P)_OxRdtase_dom_sf"/>
</dbReference>
<proteinExistence type="predicted"/>
<dbReference type="EMBL" id="CP011486">
    <property type="protein sequence ID" value="ANH48592.1"/>
    <property type="molecule type" value="Genomic_DNA"/>
</dbReference>
<name>A0A1A9HFP2_HELPX</name>
<dbReference type="CDD" id="cd19078">
    <property type="entry name" value="AKR_AKR13C1_2"/>
    <property type="match status" value="1"/>
</dbReference>
<dbReference type="Proteomes" id="UP000078062">
    <property type="component" value="Chromosome"/>
</dbReference>
<keyword evidence="1" id="KW-0560">Oxidoreductase</keyword>
<dbReference type="PANTHER" id="PTHR43625:SF77">
    <property type="entry name" value="ALDO-KETO REDUCTASE"/>
    <property type="match status" value="1"/>
</dbReference>
<accession>A0A1A9HFP2</accession>
<evidence type="ECO:0000313" key="3">
    <source>
        <dbReference type="EMBL" id="ANH48592.1"/>
    </source>
</evidence>
<feature type="domain" description="NADP-dependent oxidoreductase" evidence="2">
    <location>
        <begin position="14"/>
        <end position="303"/>
    </location>
</feature>
<dbReference type="PANTHER" id="PTHR43625">
    <property type="entry name" value="AFLATOXIN B1 ALDEHYDE REDUCTASE"/>
    <property type="match status" value="1"/>
</dbReference>
<dbReference type="GO" id="GO:0005737">
    <property type="term" value="C:cytoplasm"/>
    <property type="evidence" value="ECO:0007669"/>
    <property type="project" value="TreeGrafter"/>
</dbReference>
<dbReference type="Gene3D" id="3.20.20.100">
    <property type="entry name" value="NADP-dependent oxidoreductase domain"/>
    <property type="match status" value="1"/>
</dbReference>
<dbReference type="GO" id="GO:0016491">
    <property type="term" value="F:oxidoreductase activity"/>
    <property type="evidence" value="ECO:0007669"/>
    <property type="project" value="UniProtKB-KW"/>
</dbReference>
<dbReference type="SUPFAM" id="SSF51430">
    <property type="entry name" value="NAD(P)-linked oxidoreductase"/>
    <property type="match status" value="1"/>
</dbReference>
<evidence type="ECO:0000259" key="2">
    <source>
        <dbReference type="Pfam" id="PF00248"/>
    </source>
</evidence>
<protein>
    <submittedName>
        <fullName evidence="3">Aldo/keto reductase</fullName>
    </submittedName>
</protein>
<dbReference type="RefSeq" id="WP_064434874.1">
    <property type="nucleotide sequence ID" value="NZ_CP011486.1"/>
</dbReference>
<dbReference type="AlphaFoldDB" id="A0A1A9HFP2"/>
<reference evidence="3 4" key="1">
    <citation type="submission" date="2014-04" db="EMBL/GenBank/DDBJ databases">
        <title>Detecting global and local adaptation in a worldwide sample of Helicobacter pylori genomes.</title>
        <authorList>
            <person name="Montano V."/>
            <person name="Didelot X."/>
            <person name="Foll M."/>
            <person name="Linz B."/>
            <person name="Reinhardt R."/>
            <person name="Suerbaum S."/>
            <person name="Moodley Y."/>
            <person name="Jensen J.D."/>
        </authorList>
    </citation>
    <scope>NUCLEOTIDE SEQUENCE [LARGE SCALE GENOMIC DNA]</scope>
    <source>
        <strain evidence="3 4">K26A1</strain>
    </source>
</reference>